<keyword evidence="4" id="KW-0804">Transcription</keyword>
<dbReference type="GO" id="GO:0006355">
    <property type="term" value="P:regulation of DNA-templated transcription"/>
    <property type="evidence" value="ECO:0007669"/>
    <property type="project" value="InterPro"/>
</dbReference>
<gene>
    <name evidence="7" type="ORF">BDA96_07G222100</name>
</gene>
<keyword evidence="3" id="KW-0238">DNA-binding</keyword>
<keyword evidence="5" id="KW-0539">Nucleus</keyword>
<dbReference type="OMA" id="MKSPASY"/>
<organism evidence="7 8">
    <name type="scientific">Sorghum bicolor</name>
    <name type="common">Sorghum</name>
    <name type="synonym">Sorghum vulgare</name>
    <dbReference type="NCBI Taxonomy" id="4558"/>
    <lineage>
        <taxon>Eukaryota</taxon>
        <taxon>Viridiplantae</taxon>
        <taxon>Streptophyta</taxon>
        <taxon>Embryophyta</taxon>
        <taxon>Tracheophyta</taxon>
        <taxon>Spermatophyta</taxon>
        <taxon>Magnoliopsida</taxon>
        <taxon>Liliopsida</taxon>
        <taxon>Poales</taxon>
        <taxon>Poaceae</taxon>
        <taxon>PACMAD clade</taxon>
        <taxon>Panicoideae</taxon>
        <taxon>Andropogonodae</taxon>
        <taxon>Andropogoneae</taxon>
        <taxon>Sorghinae</taxon>
        <taxon>Sorghum</taxon>
    </lineage>
</organism>
<dbReference type="FunFam" id="2.170.150.80:FF:000006">
    <property type="entry name" value="NAC domain-containing protein 100-like"/>
    <property type="match status" value="1"/>
</dbReference>
<protein>
    <recommendedName>
        <fullName evidence="6">NAC domain-containing protein</fullName>
    </recommendedName>
</protein>
<dbReference type="Gramene" id="EES14261">
    <property type="protein sequence ID" value="EES14261"/>
    <property type="gene ID" value="SORBI_3007G209200"/>
</dbReference>
<evidence type="ECO:0000256" key="2">
    <source>
        <dbReference type="ARBA" id="ARBA00023015"/>
    </source>
</evidence>
<evidence type="ECO:0000259" key="6">
    <source>
        <dbReference type="PROSITE" id="PS51005"/>
    </source>
</evidence>
<dbReference type="KEGG" id="sbi:8064020"/>
<evidence type="ECO:0000256" key="3">
    <source>
        <dbReference type="ARBA" id="ARBA00023125"/>
    </source>
</evidence>
<dbReference type="PANTHER" id="PTHR31744:SF86">
    <property type="entry name" value="PROTEIN CUP-SHAPED COTYLEDON 3"/>
    <property type="match status" value="1"/>
</dbReference>
<dbReference type="AlphaFoldDB" id="A0A921UBE8"/>
<proteinExistence type="predicted"/>
<evidence type="ECO:0000256" key="4">
    <source>
        <dbReference type="ARBA" id="ARBA00023163"/>
    </source>
</evidence>
<accession>A0A921UBE8</accession>
<reference evidence="7" key="2">
    <citation type="submission" date="2020-10" db="EMBL/GenBank/DDBJ databases">
        <authorList>
            <person name="Cooper E.A."/>
            <person name="Brenton Z.W."/>
            <person name="Flinn B.S."/>
            <person name="Jenkins J."/>
            <person name="Shu S."/>
            <person name="Flowers D."/>
            <person name="Luo F."/>
            <person name="Wang Y."/>
            <person name="Xia P."/>
            <person name="Barry K."/>
            <person name="Daum C."/>
            <person name="Lipzen A."/>
            <person name="Yoshinaga Y."/>
            <person name="Schmutz J."/>
            <person name="Saski C."/>
            <person name="Vermerris W."/>
            <person name="Kresovich S."/>
        </authorList>
    </citation>
    <scope>NUCLEOTIDE SEQUENCE</scope>
</reference>
<feature type="domain" description="NAC" evidence="6">
    <location>
        <begin position="33"/>
        <end position="183"/>
    </location>
</feature>
<comment type="subcellular location">
    <subcellularLocation>
        <location evidence="1">Nucleus</location>
    </subcellularLocation>
</comment>
<dbReference type="GO" id="GO:0003677">
    <property type="term" value="F:DNA binding"/>
    <property type="evidence" value="ECO:0007669"/>
    <property type="project" value="UniProtKB-KW"/>
</dbReference>
<dbReference type="SUPFAM" id="SSF101941">
    <property type="entry name" value="NAC domain"/>
    <property type="match status" value="1"/>
</dbReference>
<dbReference type="Pfam" id="PF02365">
    <property type="entry name" value="NAM"/>
    <property type="match status" value="1"/>
</dbReference>
<dbReference type="EMBL" id="CM027686">
    <property type="protein sequence ID" value="KAG0524560.1"/>
    <property type="molecule type" value="Genomic_DNA"/>
</dbReference>
<sequence>MQHQVQDHHQAMGDTLWDLLGEEMAAAGGEHGLPPGFRFHPTDEELVTFYLAAKVFNGACCGIDIAEVDLNRCEPWELPDAARMGEREWYFFSLRDRKYPTGLRTNRATGAGYWKATGKDREVLNAATGALLGMKKTLVFYKGRAPRGEKTKWVLHEYRLDGDFAAARRPCKEEWVICRILHKAGDLYSKLMMVKNPYYLPMAMEPSSFCFQQEPTAHPLTNPSGGCTIPLGLPFHHGHPGMQPPSPSNHGNKQVVFAGAAGCCMQQEPPNGSNSAVLPMPPFPPFTPIVAGKPAAPAPPPQVGVNAGPQEPPPPTWLEAYLQHSDGILYEMGPAAAPRGA</sequence>
<dbReference type="Gene3D" id="2.170.150.80">
    <property type="entry name" value="NAC domain"/>
    <property type="match status" value="1"/>
</dbReference>
<keyword evidence="2" id="KW-0805">Transcription regulation</keyword>
<evidence type="ECO:0000313" key="8">
    <source>
        <dbReference type="Proteomes" id="UP000807115"/>
    </source>
</evidence>
<dbReference type="GO" id="GO:0005634">
    <property type="term" value="C:nucleus"/>
    <property type="evidence" value="ECO:0007669"/>
    <property type="project" value="UniProtKB-SubCell"/>
</dbReference>
<evidence type="ECO:0000313" key="7">
    <source>
        <dbReference type="EMBL" id="KAG0524560.1"/>
    </source>
</evidence>
<dbReference type="Proteomes" id="UP000807115">
    <property type="component" value="Chromosome 7"/>
</dbReference>
<evidence type="ECO:0000256" key="1">
    <source>
        <dbReference type="ARBA" id="ARBA00004123"/>
    </source>
</evidence>
<reference evidence="7" key="1">
    <citation type="journal article" date="2019" name="BMC Genomics">
        <title>A new reference genome for Sorghum bicolor reveals high levels of sequence similarity between sweet and grain genotypes: implications for the genetics of sugar metabolism.</title>
        <authorList>
            <person name="Cooper E.A."/>
            <person name="Brenton Z.W."/>
            <person name="Flinn B.S."/>
            <person name="Jenkins J."/>
            <person name="Shu S."/>
            <person name="Flowers D."/>
            <person name="Luo F."/>
            <person name="Wang Y."/>
            <person name="Xia P."/>
            <person name="Barry K."/>
            <person name="Daum C."/>
            <person name="Lipzen A."/>
            <person name="Yoshinaga Y."/>
            <person name="Schmutz J."/>
            <person name="Saski C."/>
            <person name="Vermerris W."/>
            <person name="Kresovich S."/>
        </authorList>
    </citation>
    <scope>NUCLEOTIDE SEQUENCE</scope>
</reference>
<dbReference type="OrthoDB" id="1424968at2759"/>
<dbReference type="InterPro" id="IPR036093">
    <property type="entry name" value="NAC_dom_sf"/>
</dbReference>
<dbReference type="InterPro" id="IPR003441">
    <property type="entry name" value="NAC-dom"/>
</dbReference>
<dbReference type="PROSITE" id="PS51005">
    <property type="entry name" value="NAC"/>
    <property type="match status" value="1"/>
</dbReference>
<evidence type="ECO:0000256" key="5">
    <source>
        <dbReference type="ARBA" id="ARBA00023242"/>
    </source>
</evidence>
<name>A0A921UBE8_SORBI</name>
<comment type="caution">
    <text evidence="7">The sequence shown here is derived from an EMBL/GenBank/DDBJ whole genome shotgun (WGS) entry which is preliminary data.</text>
</comment>
<dbReference type="PANTHER" id="PTHR31744">
    <property type="entry name" value="PROTEIN CUP-SHAPED COTYLEDON 2-RELATED"/>
    <property type="match status" value="1"/>
</dbReference>